<feature type="domain" description="DNA-directed DNA polymerase family B multifunctional" evidence="8">
    <location>
        <begin position="210"/>
        <end position="449"/>
    </location>
</feature>
<evidence type="ECO:0000256" key="2">
    <source>
        <dbReference type="ARBA" id="ARBA00022679"/>
    </source>
</evidence>
<dbReference type="SUPFAM" id="SSF53098">
    <property type="entry name" value="Ribonuclease H-like"/>
    <property type="match status" value="1"/>
</dbReference>
<keyword evidence="7" id="KW-0235">DNA replication</keyword>
<dbReference type="InterPro" id="IPR006172">
    <property type="entry name" value="DNA-dir_DNA_pol_B"/>
</dbReference>
<evidence type="ECO:0000256" key="3">
    <source>
        <dbReference type="ARBA" id="ARBA00022695"/>
    </source>
</evidence>
<dbReference type="Proteomes" id="UP000266673">
    <property type="component" value="Unassembled WGS sequence"/>
</dbReference>
<dbReference type="EC" id="2.7.7.7" evidence="7"/>
<dbReference type="Gene3D" id="3.90.1600.10">
    <property type="entry name" value="Palm domain of DNA polymerase"/>
    <property type="match status" value="1"/>
</dbReference>
<dbReference type="GO" id="GO:0003677">
    <property type="term" value="F:DNA binding"/>
    <property type="evidence" value="ECO:0007669"/>
    <property type="project" value="UniProtKB-KW"/>
</dbReference>
<keyword evidence="5 7" id="KW-0238">DNA-binding</keyword>
<evidence type="ECO:0000259" key="9">
    <source>
        <dbReference type="Pfam" id="PF03104"/>
    </source>
</evidence>
<dbReference type="InterPro" id="IPR006133">
    <property type="entry name" value="DNA-dir_DNA_pol_B_exonuc"/>
</dbReference>
<dbReference type="AlphaFoldDB" id="A0A397TSS3"/>
<dbReference type="InterPro" id="IPR012337">
    <property type="entry name" value="RNaseH-like_sf"/>
</dbReference>
<evidence type="ECO:0000256" key="7">
    <source>
        <dbReference type="RuleBase" id="RU000442"/>
    </source>
</evidence>
<organism evidence="10 11">
    <name type="scientific">Gigaspora rosea</name>
    <dbReference type="NCBI Taxonomy" id="44941"/>
    <lineage>
        <taxon>Eukaryota</taxon>
        <taxon>Fungi</taxon>
        <taxon>Fungi incertae sedis</taxon>
        <taxon>Mucoromycota</taxon>
        <taxon>Glomeromycotina</taxon>
        <taxon>Glomeromycetes</taxon>
        <taxon>Diversisporales</taxon>
        <taxon>Gigasporaceae</taxon>
        <taxon>Gigaspora</taxon>
    </lineage>
</organism>
<dbReference type="OrthoDB" id="2385012at2759"/>
<keyword evidence="2 7" id="KW-0808">Transferase</keyword>
<evidence type="ECO:0000256" key="6">
    <source>
        <dbReference type="ARBA" id="ARBA00049244"/>
    </source>
</evidence>
<accession>A0A397TSS3</accession>
<dbReference type="PANTHER" id="PTHR10322:SF23">
    <property type="entry name" value="DNA POLYMERASE DELTA CATALYTIC SUBUNIT"/>
    <property type="match status" value="1"/>
</dbReference>
<dbReference type="Pfam" id="PF00136">
    <property type="entry name" value="DNA_pol_B"/>
    <property type="match status" value="1"/>
</dbReference>
<comment type="caution">
    <text evidence="10">The sequence shown here is derived from an EMBL/GenBank/DDBJ whole genome shotgun (WGS) entry which is preliminary data.</text>
</comment>
<feature type="domain" description="DNA-directed DNA polymerase family B exonuclease" evidence="9">
    <location>
        <begin position="32"/>
        <end position="89"/>
    </location>
</feature>
<dbReference type="SMART" id="SM00486">
    <property type="entry name" value="POLBc"/>
    <property type="match status" value="1"/>
</dbReference>
<dbReference type="STRING" id="44941.A0A397TSS3"/>
<evidence type="ECO:0000313" key="11">
    <source>
        <dbReference type="Proteomes" id="UP000266673"/>
    </source>
</evidence>
<dbReference type="EMBL" id="QKWP01003345">
    <property type="protein sequence ID" value="RIB01080.1"/>
    <property type="molecule type" value="Genomic_DNA"/>
</dbReference>
<dbReference type="GO" id="GO:0000166">
    <property type="term" value="F:nucleotide binding"/>
    <property type="evidence" value="ECO:0007669"/>
    <property type="project" value="InterPro"/>
</dbReference>
<dbReference type="GO" id="GO:0006261">
    <property type="term" value="P:DNA-templated DNA replication"/>
    <property type="evidence" value="ECO:0007669"/>
    <property type="project" value="TreeGrafter"/>
</dbReference>
<dbReference type="PRINTS" id="PR00106">
    <property type="entry name" value="DNAPOLB"/>
</dbReference>
<protein>
    <recommendedName>
        <fullName evidence="7">DNA polymerase</fullName>
        <ecNumber evidence="7">2.7.7.7</ecNumber>
    </recommendedName>
</protein>
<proteinExistence type="inferred from homology"/>
<dbReference type="GO" id="GO:0003887">
    <property type="term" value="F:DNA-directed DNA polymerase activity"/>
    <property type="evidence" value="ECO:0007669"/>
    <property type="project" value="UniProtKB-KW"/>
</dbReference>
<comment type="similarity">
    <text evidence="1 7">Belongs to the DNA polymerase type-B family.</text>
</comment>
<dbReference type="InterPro" id="IPR023211">
    <property type="entry name" value="DNA_pol_palm_dom_sf"/>
</dbReference>
<evidence type="ECO:0000259" key="8">
    <source>
        <dbReference type="Pfam" id="PF00136"/>
    </source>
</evidence>
<dbReference type="InterPro" id="IPR017964">
    <property type="entry name" value="DNA-dir_DNA_pol_B_CS"/>
</dbReference>
<dbReference type="Pfam" id="PF03104">
    <property type="entry name" value="DNA_pol_B_exo1"/>
    <property type="match status" value="1"/>
</dbReference>
<dbReference type="InterPro" id="IPR050240">
    <property type="entry name" value="DNA_pol_type-B"/>
</dbReference>
<gene>
    <name evidence="10" type="ORF">C2G38_2231948</name>
</gene>
<sequence>MTLHWKDDPKPLKQICLVDVETAPDLEWITIICGNQVNLLKAFTLCWQAFAPDIHIGFNDSDYDWPFIIERAYHLNILEWMWERMTGKLEMKEEILKIIVKGAEEGEEDPEEKEYMGGPIKIKISAEEDFTFSFFKLPGCVPIDVRVCLKKRFPHSEVEKEGSLKFFLEKRGLVSKANMPYDKMWKIYSEVKKSSSSSTVRNMREVADYCIIDALRCQELLVKLRQTNDYREVASIAYVALFDSHYCANGMKGKYPGAYVFPPKKEIERRRPVTGLDFASLYPSFVMAYNLSPDKIILTHREADITQNNGSKLHKIEFPFNNRTIQAWSRVELKSQLALLGKKKVQLGKMISSAKKRGKRIPESLNLEYSSVYFDYNYCDSKQKALKVYINTFYREAGNSKSSIFLRALAGGTTLAGKYNLNLVAEFVTKKEFGIKYGDTDSLYLICPDRYYKKYDEAFFRKELSKEVYWAEIVKITMDVMKKLRNQINAYLRIKSGTSYLNMAYEEVLFSVCFTGKKKYFGIGHKDERIMREAMDINNTRSIHKIVENTLREAQNKEWNFNEFIVMGIWKSKKKNLCNNCFMGRIKKRNERIPNPVGDYMEYTDIAKERNMEIDINYYLGTMVGMCARFINEDDSFLPLPSDKIMQIKDSDKKEKQIDVYSQNEAKKWLKKYIKDLQ</sequence>
<dbReference type="SUPFAM" id="SSF56672">
    <property type="entry name" value="DNA/RNA polymerases"/>
    <property type="match status" value="1"/>
</dbReference>
<keyword evidence="11" id="KW-1185">Reference proteome</keyword>
<evidence type="ECO:0000256" key="5">
    <source>
        <dbReference type="ARBA" id="ARBA00023125"/>
    </source>
</evidence>
<dbReference type="PANTHER" id="PTHR10322">
    <property type="entry name" value="DNA POLYMERASE CATALYTIC SUBUNIT"/>
    <property type="match status" value="1"/>
</dbReference>
<dbReference type="InterPro" id="IPR043502">
    <property type="entry name" value="DNA/RNA_pol_sf"/>
</dbReference>
<keyword evidence="4 7" id="KW-0239">DNA-directed DNA polymerase</keyword>
<keyword evidence="3 7" id="KW-0548">Nucleotidyltransferase</keyword>
<evidence type="ECO:0000256" key="4">
    <source>
        <dbReference type="ARBA" id="ARBA00022932"/>
    </source>
</evidence>
<dbReference type="Gene3D" id="3.30.420.10">
    <property type="entry name" value="Ribonuclease H-like superfamily/Ribonuclease H"/>
    <property type="match status" value="1"/>
</dbReference>
<comment type="catalytic activity">
    <reaction evidence="6 7">
        <text>DNA(n) + a 2'-deoxyribonucleoside 5'-triphosphate = DNA(n+1) + diphosphate</text>
        <dbReference type="Rhea" id="RHEA:22508"/>
        <dbReference type="Rhea" id="RHEA-COMP:17339"/>
        <dbReference type="Rhea" id="RHEA-COMP:17340"/>
        <dbReference type="ChEBI" id="CHEBI:33019"/>
        <dbReference type="ChEBI" id="CHEBI:61560"/>
        <dbReference type="ChEBI" id="CHEBI:173112"/>
        <dbReference type="EC" id="2.7.7.7"/>
    </reaction>
</comment>
<name>A0A397TSS3_9GLOM</name>
<evidence type="ECO:0000313" key="10">
    <source>
        <dbReference type="EMBL" id="RIB01080.1"/>
    </source>
</evidence>
<reference evidence="10 11" key="1">
    <citation type="submission" date="2018-06" db="EMBL/GenBank/DDBJ databases">
        <title>Comparative genomics reveals the genomic features of Rhizophagus irregularis, R. cerebriforme, R. diaphanum and Gigaspora rosea, and their symbiotic lifestyle signature.</title>
        <authorList>
            <person name="Morin E."/>
            <person name="San Clemente H."/>
            <person name="Chen E.C.H."/>
            <person name="De La Providencia I."/>
            <person name="Hainaut M."/>
            <person name="Kuo A."/>
            <person name="Kohler A."/>
            <person name="Murat C."/>
            <person name="Tang N."/>
            <person name="Roy S."/>
            <person name="Loubradou J."/>
            <person name="Henrissat B."/>
            <person name="Grigoriev I.V."/>
            <person name="Corradi N."/>
            <person name="Roux C."/>
            <person name="Martin F.M."/>
        </authorList>
    </citation>
    <scope>NUCLEOTIDE SEQUENCE [LARGE SCALE GENOMIC DNA]</scope>
    <source>
        <strain evidence="10 11">DAOM 194757</strain>
    </source>
</reference>
<dbReference type="PROSITE" id="PS00116">
    <property type="entry name" value="DNA_POLYMERASE_B"/>
    <property type="match status" value="1"/>
</dbReference>
<dbReference type="InterPro" id="IPR006134">
    <property type="entry name" value="DNA-dir_DNA_pol_B_multi_dom"/>
</dbReference>
<evidence type="ECO:0000256" key="1">
    <source>
        <dbReference type="ARBA" id="ARBA00005755"/>
    </source>
</evidence>
<dbReference type="InterPro" id="IPR036397">
    <property type="entry name" value="RNaseH_sf"/>
</dbReference>